<comment type="caution">
    <text evidence="1">The sequence shown here is derived from an EMBL/GenBank/DDBJ whole genome shotgun (WGS) entry which is preliminary data.</text>
</comment>
<dbReference type="STRING" id="1802306.A3C72_00065"/>
<gene>
    <name evidence="1" type="ORF">A3C72_00065</name>
</gene>
<evidence type="ECO:0000313" key="2">
    <source>
        <dbReference type="Proteomes" id="UP000177130"/>
    </source>
</evidence>
<accession>A0A1G2MH12</accession>
<evidence type="ECO:0000313" key="1">
    <source>
        <dbReference type="EMBL" id="OHA23200.1"/>
    </source>
</evidence>
<dbReference type="AlphaFoldDB" id="A0A1G2MH12"/>
<reference evidence="1 2" key="1">
    <citation type="journal article" date="2016" name="Nat. Commun.">
        <title>Thousands of microbial genomes shed light on interconnected biogeochemical processes in an aquifer system.</title>
        <authorList>
            <person name="Anantharaman K."/>
            <person name="Brown C.T."/>
            <person name="Hug L.A."/>
            <person name="Sharon I."/>
            <person name="Castelle C.J."/>
            <person name="Probst A.J."/>
            <person name="Thomas B.C."/>
            <person name="Singh A."/>
            <person name="Wilkins M.J."/>
            <person name="Karaoz U."/>
            <person name="Brodie E.L."/>
            <person name="Williams K.H."/>
            <person name="Hubbard S.S."/>
            <person name="Banfield J.F."/>
        </authorList>
    </citation>
    <scope>NUCLEOTIDE SEQUENCE [LARGE SCALE GENOMIC DNA]</scope>
</reference>
<proteinExistence type="predicted"/>
<sequence length="105" mass="11712">MNENIFVGMDLHQKTSTFVVKEKDGKLLDKQMMPTDKKVIGKYLLPYTGASLVLEPVSHWYCYADFIESLGINVTITNPMKVKAIASARIKTDSIELVSCLEIGS</sequence>
<organism evidence="1 2">
    <name type="scientific">Candidatus Taylorbacteria bacterium RIFCSPHIGHO2_02_FULL_43_32b</name>
    <dbReference type="NCBI Taxonomy" id="1802306"/>
    <lineage>
        <taxon>Bacteria</taxon>
        <taxon>Candidatus Tayloriibacteriota</taxon>
    </lineage>
</organism>
<dbReference type="EMBL" id="MHRK01000041">
    <property type="protein sequence ID" value="OHA23200.1"/>
    <property type="molecule type" value="Genomic_DNA"/>
</dbReference>
<protein>
    <submittedName>
        <fullName evidence="1">Uncharacterized protein</fullName>
    </submittedName>
</protein>
<dbReference type="Proteomes" id="UP000177130">
    <property type="component" value="Unassembled WGS sequence"/>
</dbReference>
<name>A0A1G2MH12_9BACT</name>